<dbReference type="InterPro" id="IPR051402">
    <property type="entry name" value="KPR-Related"/>
</dbReference>
<name>G9XIH1_DESHA</name>
<keyword evidence="4" id="KW-0566">Pantothenate biosynthesis</keyword>
<dbReference type="InterPro" id="IPR003710">
    <property type="entry name" value="ApbA"/>
</dbReference>
<dbReference type="NCBIfam" id="TIGR00745">
    <property type="entry name" value="apbA_panE"/>
    <property type="match status" value="1"/>
</dbReference>
<dbReference type="InterPro" id="IPR013752">
    <property type="entry name" value="KPA_reductase"/>
</dbReference>
<gene>
    <name evidence="7" type="ORF">HMPREF0322_00747</name>
</gene>
<evidence type="ECO:0000313" key="8">
    <source>
        <dbReference type="Proteomes" id="UP000004416"/>
    </source>
</evidence>
<dbReference type="AlphaFoldDB" id="G9XIH1"/>
<organism evidence="7 8">
    <name type="scientific">Desulfitobacterium hafniense DP7</name>
    <dbReference type="NCBI Taxonomy" id="537010"/>
    <lineage>
        <taxon>Bacteria</taxon>
        <taxon>Bacillati</taxon>
        <taxon>Bacillota</taxon>
        <taxon>Clostridia</taxon>
        <taxon>Eubacteriales</taxon>
        <taxon>Desulfitobacteriaceae</taxon>
        <taxon>Desulfitobacterium</taxon>
    </lineage>
</organism>
<feature type="domain" description="Ketopantoate reductase C-terminal" evidence="6">
    <location>
        <begin position="180"/>
        <end position="305"/>
    </location>
</feature>
<dbReference type="Proteomes" id="UP000004416">
    <property type="component" value="Unassembled WGS sequence"/>
</dbReference>
<dbReference type="SUPFAM" id="SSF48179">
    <property type="entry name" value="6-phosphogluconate dehydrogenase C-terminal domain-like"/>
    <property type="match status" value="1"/>
</dbReference>
<evidence type="ECO:0000256" key="3">
    <source>
        <dbReference type="ARBA" id="ARBA00023002"/>
    </source>
</evidence>
<evidence type="ECO:0000259" key="6">
    <source>
        <dbReference type="Pfam" id="PF08546"/>
    </source>
</evidence>
<protein>
    <recommendedName>
        <fullName evidence="4">2-dehydropantoate 2-reductase</fullName>
        <ecNumber evidence="4">1.1.1.169</ecNumber>
    </recommendedName>
    <alternativeName>
        <fullName evidence="4">Ketopantoate reductase</fullName>
    </alternativeName>
</protein>
<dbReference type="EC" id="1.1.1.169" evidence="4"/>
<dbReference type="InterPro" id="IPR013332">
    <property type="entry name" value="KPR_N"/>
</dbReference>
<sequence>MKVAIIGAGAMGSLFGGSLAGVVDEVCLYSTNKAYVEAVNKNGLIMTQGDNKWVVKARATSNPAEIGEADVAIIYVKYTGTRQAVQDAMVSCVTPNTMVVTLQNGIGNVDIIKEYIPEDQIVYGLSTLTSDVKAPGHIEMTTLSKVGTSMWPLNGVVTPKLEKLMDLMNQVNLNADIAPDVNERIWRKLMVNACENTLCAILKVNVTDLMINTPESYEIARQIIFEVSDVARAKGMNISREEALKHVMKVTYAVPGHVPSMVFDILNKKKTEIGCINEAIANEGKKLGVPTPAVETIARLIRALEANYDRTIKHHR</sequence>
<dbReference type="FunFam" id="1.10.1040.10:FF:000017">
    <property type="entry name" value="2-dehydropantoate 2-reductase"/>
    <property type="match status" value="1"/>
</dbReference>
<dbReference type="EMBL" id="AFZX01000020">
    <property type="protein sequence ID" value="EHL08435.1"/>
    <property type="molecule type" value="Genomic_DNA"/>
</dbReference>
<dbReference type="GO" id="GO:0008677">
    <property type="term" value="F:2-dehydropantoate 2-reductase activity"/>
    <property type="evidence" value="ECO:0007669"/>
    <property type="project" value="UniProtKB-EC"/>
</dbReference>
<comment type="caution">
    <text evidence="7">The sequence shown here is derived from an EMBL/GenBank/DDBJ whole genome shotgun (WGS) entry which is preliminary data.</text>
</comment>
<dbReference type="SUPFAM" id="SSF51735">
    <property type="entry name" value="NAD(P)-binding Rossmann-fold domains"/>
    <property type="match status" value="1"/>
</dbReference>
<dbReference type="RefSeq" id="WP_005809188.1">
    <property type="nucleotide sequence ID" value="NZ_JH414450.1"/>
</dbReference>
<comment type="similarity">
    <text evidence="1 4">Belongs to the ketopantoate reductase family.</text>
</comment>
<dbReference type="InterPro" id="IPR013328">
    <property type="entry name" value="6PGD_dom2"/>
</dbReference>
<dbReference type="PANTHER" id="PTHR21708">
    <property type="entry name" value="PROBABLE 2-DEHYDROPANTOATE 2-REDUCTASE"/>
    <property type="match status" value="1"/>
</dbReference>
<comment type="catalytic activity">
    <reaction evidence="4">
        <text>(R)-pantoate + NADP(+) = 2-dehydropantoate + NADPH + H(+)</text>
        <dbReference type="Rhea" id="RHEA:16233"/>
        <dbReference type="ChEBI" id="CHEBI:11561"/>
        <dbReference type="ChEBI" id="CHEBI:15378"/>
        <dbReference type="ChEBI" id="CHEBI:15980"/>
        <dbReference type="ChEBI" id="CHEBI:57783"/>
        <dbReference type="ChEBI" id="CHEBI:58349"/>
        <dbReference type="EC" id="1.1.1.169"/>
    </reaction>
</comment>
<dbReference type="InterPro" id="IPR036291">
    <property type="entry name" value="NAD(P)-bd_dom_sf"/>
</dbReference>
<comment type="pathway">
    <text evidence="4">Cofactor biosynthesis; (R)-pantothenate biosynthesis; (R)-pantoate from 3-methyl-2-oxobutanoate: step 2/2.</text>
</comment>
<comment type="function">
    <text evidence="4">Catalyzes the NADPH-dependent reduction of ketopantoate into pantoic acid.</text>
</comment>
<evidence type="ECO:0000256" key="2">
    <source>
        <dbReference type="ARBA" id="ARBA00022857"/>
    </source>
</evidence>
<dbReference type="HOGENOM" id="CLU_031468_0_0_9"/>
<dbReference type="Gene3D" id="3.40.50.720">
    <property type="entry name" value="NAD(P)-binding Rossmann-like Domain"/>
    <property type="match status" value="1"/>
</dbReference>
<dbReference type="Gene3D" id="1.10.1040.10">
    <property type="entry name" value="N-(1-d-carboxylethyl)-l-norvaline Dehydrogenase, domain 2"/>
    <property type="match status" value="1"/>
</dbReference>
<dbReference type="GO" id="GO:0015940">
    <property type="term" value="P:pantothenate biosynthetic process"/>
    <property type="evidence" value="ECO:0007669"/>
    <property type="project" value="UniProtKB-UniPathway"/>
</dbReference>
<proteinExistence type="inferred from homology"/>
<evidence type="ECO:0000313" key="7">
    <source>
        <dbReference type="EMBL" id="EHL08435.1"/>
    </source>
</evidence>
<keyword evidence="3 4" id="KW-0560">Oxidoreductase</keyword>
<evidence type="ECO:0000259" key="5">
    <source>
        <dbReference type="Pfam" id="PF02558"/>
    </source>
</evidence>
<dbReference type="PANTHER" id="PTHR21708:SF26">
    <property type="entry name" value="2-DEHYDROPANTOATE 2-REDUCTASE"/>
    <property type="match status" value="1"/>
</dbReference>
<reference evidence="7 8" key="1">
    <citation type="submission" date="2011-08" db="EMBL/GenBank/DDBJ databases">
        <authorList>
            <person name="Weinstock G."/>
            <person name="Sodergren E."/>
            <person name="Clifton S."/>
            <person name="Fulton L."/>
            <person name="Fulton B."/>
            <person name="Courtney L."/>
            <person name="Fronick C."/>
            <person name="Harrison M."/>
            <person name="Strong C."/>
            <person name="Farmer C."/>
            <person name="Delahaunty K."/>
            <person name="Markovic C."/>
            <person name="Hall O."/>
            <person name="Minx P."/>
            <person name="Tomlinson C."/>
            <person name="Mitreva M."/>
            <person name="Hou S."/>
            <person name="Chen J."/>
            <person name="Wollam A."/>
            <person name="Pepin K.H."/>
            <person name="Johnson M."/>
            <person name="Bhonagiri V."/>
            <person name="Zhang X."/>
            <person name="Suruliraj S."/>
            <person name="Warren W."/>
            <person name="Chinwalla A."/>
            <person name="Mardis E.R."/>
            <person name="Wilson R.K."/>
        </authorList>
    </citation>
    <scope>NUCLEOTIDE SEQUENCE [LARGE SCALE GENOMIC DNA]</scope>
    <source>
        <strain evidence="7 8">DP7</strain>
    </source>
</reference>
<accession>G9XIH1</accession>
<dbReference type="UniPathway" id="UPA00028">
    <property type="reaction ID" value="UER00004"/>
</dbReference>
<evidence type="ECO:0000256" key="1">
    <source>
        <dbReference type="ARBA" id="ARBA00007870"/>
    </source>
</evidence>
<feature type="domain" description="Ketopantoate reductase N-terminal" evidence="5">
    <location>
        <begin position="3"/>
        <end position="145"/>
    </location>
</feature>
<evidence type="ECO:0000256" key="4">
    <source>
        <dbReference type="RuleBase" id="RU362068"/>
    </source>
</evidence>
<dbReference type="GO" id="GO:0005737">
    <property type="term" value="C:cytoplasm"/>
    <property type="evidence" value="ECO:0007669"/>
    <property type="project" value="TreeGrafter"/>
</dbReference>
<dbReference type="Pfam" id="PF02558">
    <property type="entry name" value="ApbA"/>
    <property type="match status" value="1"/>
</dbReference>
<dbReference type="Pfam" id="PF08546">
    <property type="entry name" value="ApbA_C"/>
    <property type="match status" value="1"/>
</dbReference>
<keyword evidence="2 4" id="KW-0521">NADP</keyword>
<dbReference type="PATRIC" id="fig|537010.4.peg.686"/>
<dbReference type="InterPro" id="IPR008927">
    <property type="entry name" value="6-PGluconate_DH-like_C_sf"/>
</dbReference>